<evidence type="ECO:0000256" key="3">
    <source>
        <dbReference type="ARBA" id="ARBA00022692"/>
    </source>
</evidence>
<keyword evidence="2" id="KW-1003">Cell membrane</keyword>
<protein>
    <submittedName>
        <fullName evidence="8">Na+/H+ antiporter NhaC family protein</fullName>
    </submittedName>
</protein>
<feature type="transmembrane region" description="Helical" evidence="6">
    <location>
        <begin position="471"/>
        <end position="487"/>
    </location>
</feature>
<name>A0A942URY3_9BACI</name>
<feature type="transmembrane region" description="Helical" evidence="6">
    <location>
        <begin position="203"/>
        <end position="220"/>
    </location>
</feature>
<dbReference type="EMBL" id="JAGYPN010000002">
    <property type="protein sequence ID" value="MBS4222904.1"/>
    <property type="molecule type" value="Genomic_DNA"/>
</dbReference>
<dbReference type="PANTHER" id="PTHR43478:SF1">
    <property type="entry name" value="NA+_H+ ANTIPORTER NHAC-LIKE C-TERMINAL DOMAIN-CONTAINING PROTEIN"/>
    <property type="match status" value="1"/>
</dbReference>
<feature type="transmembrane region" description="Helical" evidence="6">
    <location>
        <begin position="156"/>
        <end position="182"/>
    </location>
</feature>
<evidence type="ECO:0000256" key="6">
    <source>
        <dbReference type="SAM" id="Phobius"/>
    </source>
</evidence>
<feature type="transmembrane region" description="Helical" evidence="6">
    <location>
        <begin position="68"/>
        <end position="90"/>
    </location>
</feature>
<accession>A0A942URY3</accession>
<comment type="caution">
    <text evidence="8">The sequence shown here is derived from an EMBL/GenBank/DDBJ whole genome shotgun (WGS) entry which is preliminary data.</text>
</comment>
<feature type="domain" description="Na+/H+ antiporter NhaC-like C-terminal" evidence="7">
    <location>
        <begin position="160"/>
        <end position="490"/>
    </location>
</feature>
<feature type="transmembrane region" description="Helical" evidence="6">
    <location>
        <begin position="342"/>
        <end position="364"/>
    </location>
</feature>
<dbReference type="Pfam" id="PF03553">
    <property type="entry name" value="Na_H_antiporter"/>
    <property type="match status" value="1"/>
</dbReference>
<dbReference type="PANTHER" id="PTHR43478">
    <property type="entry name" value="NA+/H+ ANTIPORTER-RELATED"/>
    <property type="match status" value="1"/>
</dbReference>
<evidence type="ECO:0000256" key="5">
    <source>
        <dbReference type="ARBA" id="ARBA00023136"/>
    </source>
</evidence>
<keyword evidence="9" id="KW-1185">Reference proteome</keyword>
<gene>
    <name evidence="8" type="ORF">KHA91_09145</name>
</gene>
<feature type="transmembrane region" description="Helical" evidence="6">
    <location>
        <begin position="264"/>
        <end position="284"/>
    </location>
</feature>
<organism evidence="8 9">
    <name type="scientific">Lederbergia citrea</name>
    <dbReference type="NCBI Taxonomy" id="2833581"/>
    <lineage>
        <taxon>Bacteria</taxon>
        <taxon>Bacillati</taxon>
        <taxon>Bacillota</taxon>
        <taxon>Bacilli</taxon>
        <taxon>Bacillales</taxon>
        <taxon>Bacillaceae</taxon>
        <taxon>Lederbergia</taxon>
    </lineage>
</organism>
<dbReference type="RefSeq" id="WP_213097963.1">
    <property type="nucleotide sequence ID" value="NZ_JAGYPN010000002.1"/>
</dbReference>
<feature type="transmembrane region" description="Helical" evidence="6">
    <location>
        <begin position="111"/>
        <end position="136"/>
    </location>
</feature>
<reference evidence="8 9" key="1">
    <citation type="submission" date="2021-05" db="EMBL/GenBank/DDBJ databases">
        <title>Novel Bacillus species.</title>
        <authorList>
            <person name="Liu G."/>
        </authorList>
    </citation>
    <scope>NUCLEOTIDE SEQUENCE [LARGE SCALE GENOMIC DNA]</scope>
    <source>
        <strain evidence="8 9">FJAT-49682</strain>
    </source>
</reference>
<evidence type="ECO:0000256" key="2">
    <source>
        <dbReference type="ARBA" id="ARBA00022475"/>
    </source>
</evidence>
<keyword evidence="5 6" id="KW-0472">Membrane</keyword>
<evidence type="ECO:0000256" key="1">
    <source>
        <dbReference type="ARBA" id="ARBA00004651"/>
    </source>
</evidence>
<feature type="transmembrane region" description="Helical" evidence="6">
    <location>
        <begin position="305"/>
        <end position="322"/>
    </location>
</feature>
<evidence type="ECO:0000259" key="7">
    <source>
        <dbReference type="Pfam" id="PF03553"/>
    </source>
</evidence>
<feature type="transmembrane region" description="Helical" evidence="6">
    <location>
        <begin position="12"/>
        <end position="40"/>
    </location>
</feature>
<keyword evidence="3 6" id="KW-0812">Transmembrane</keyword>
<comment type="subcellular location">
    <subcellularLocation>
        <location evidence="1">Cell membrane</location>
        <topology evidence="1">Multi-pass membrane protein</topology>
    </subcellularLocation>
</comment>
<dbReference type="Proteomes" id="UP000676456">
    <property type="component" value="Unassembled WGS sequence"/>
</dbReference>
<feature type="transmembrane region" description="Helical" evidence="6">
    <location>
        <begin position="385"/>
        <end position="409"/>
    </location>
</feature>
<sequence length="526" mass="55878">MENSIFSLLPPLLAIVMVIITRRVLLSLGTGIIASALLLAKGNPVNTGAVLWGAIKGIFVDEGSLNTWNVYIILFLFILGAITTLINIAGGSRAFGEWAMTKVKSRAGAQILAAIFGIIIFIDDYFNALAVGQVARPITDRHRVSRAKLAYIIDSTSAPVCVIAPISSWGAFIIGIIGTVFVTHNITHISPLTAFLQMVPMNLYVWTALALVFIIAARNIDFGAMKVHEERTLSTGIPYDPEKPIPGQAKEDLPVSEKGNVGDLMWPIAALFLGTIGAIIWSGSKETEGKATIMEIFGNADVSEALLYGGLIGLVVTIALFIRQQAKYKSLDSKFLVTGLSVGIRSMLPAVLILLFAWAISALIDELGTGSYLASIVQNSQLNPVFLPVILFFGAGLMAFSTGTSWGAFGILLPIAGQIMAATDISLLLPAMAAVLAGSVFGDHCSPISDTTILSSTGAGCNHMDHVLTQLPYAVLAAIISAIGYIVMGITGITAFGLLTIGILLVLFTIWMERSKTRLSAINQEV</sequence>
<evidence type="ECO:0000313" key="9">
    <source>
        <dbReference type="Proteomes" id="UP000676456"/>
    </source>
</evidence>
<keyword evidence="4 6" id="KW-1133">Transmembrane helix</keyword>
<proteinExistence type="predicted"/>
<dbReference type="GO" id="GO:0005886">
    <property type="term" value="C:plasma membrane"/>
    <property type="evidence" value="ECO:0007669"/>
    <property type="project" value="UniProtKB-SubCell"/>
</dbReference>
<evidence type="ECO:0000313" key="8">
    <source>
        <dbReference type="EMBL" id="MBS4222904.1"/>
    </source>
</evidence>
<evidence type="ECO:0000256" key="4">
    <source>
        <dbReference type="ARBA" id="ARBA00022989"/>
    </source>
</evidence>
<dbReference type="AlphaFoldDB" id="A0A942URY3"/>
<dbReference type="InterPro" id="IPR018461">
    <property type="entry name" value="Na/H_Antiport_NhaC-like_C"/>
</dbReference>